<dbReference type="RefSeq" id="WP_322421745.1">
    <property type="nucleotide sequence ID" value="NZ_JAXQNN010000003.1"/>
</dbReference>
<evidence type="ECO:0000313" key="3">
    <source>
        <dbReference type="Proteomes" id="UP001292084"/>
    </source>
</evidence>
<dbReference type="Gene3D" id="3.30.70.360">
    <property type="match status" value="1"/>
</dbReference>
<gene>
    <name evidence="2" type="ORF">UFB30_11055</name>
</gene>
<dbReference type="SUPFAM" id="SSF53187">
    <property type="entry name" value="Zn-dependent exopeptidases"/>
    <property type="match status" value="1"/>
</dbReference>
<dbReference type="Gene3D" id="3.40.630.10">
    <property type="entry name" value="Zn peptidases"/>
    <property type="match status" value="1"/>
</dbReference>
<keyword evidence="3" id="KW-1185">Reference proteome</keyword>
<dbReference type="Pfam" id="PF01546">
    <property type="entry name" value="Peptidase_M20"/>
    <property type="match status" value="1"/>
</dbReference>
<dbReference type="Pfam" id="PF07687">
    <property type="entry name" value="M20_dimer"/>
    <property type="match status" value="1"/>
</dbReference>
<proteinExistence type="predicted"/>
<reference evidence="2 3" key="1">
    <citation type="submission" date="2023-12" db="EMBL/GenBank/DDBJ databases">
        <title>Jeotgalibacillus haloalkaliphilus sp. nov., a novel salt-tolerant bacteria, isolated from the estuary of the Fenhe River into the Yellow River.</title>
        <authorList>
            <person name="Li Y."/>
        </authorList>
    </citation>
    <scope>NUCLEOTIDE SEQUENCE [LARGE SCALE GENOMIC DNA]</scope>
    <source>
        <strain evidence="2 3">HH7-29</strain>
    </source>
</reference>
<dbReference type="PANTHER" id="PTHR11014:SF63">
    <property type="entry name" value="METALLOPEPTIDASE, PUTATIVE (AFU_ORTHOLOGUE AFUA_6G09600)-RELATED"/>
    <property type="match status" value="1"/>
</dbReference>
<dbReference type="Proteomes" id="UP001292084">
    <property type="component" value="Unassembled WGS sequence"/>
</dbReference>
<dbReference type="PANTHER" id="PTHR11014">
    <property type="entry name" value="PEPTIDASE M20 FAMILY MEMBER"/>
    <property type="match status" value="1"/>
</dbReference>
<comment type="caution">
    <text evidence="2">The sequence shown here is derived from an EMBL/GenBank/DDBJ whole genome shotgun (WGS) entry which is preliminary data.</text>
</comment>
<dbReference type="NCBIfam" id="TIGR01891">
    <property type="entry name" value="amidohydrolases"/>
    <property type="match status" value="1"/>
</dbReference>
<evidence type="ECO:0000259" key="1">
    <source>
        <dbReference type="Pfam" id="PF07687"/>
    </source>
</evidence>
<dbReference type="InterPro" id="IPR011650">
    <property type="entry name" value="Peptidase_M20_dimer"/>
</dbReference>
<name>A0ABU5KP74_9BACL</name>
<evidence type="ECO:0000313" key="2">
    <source>
        <dbReference type="EMBL" id="MDZ5712766.1"/>
    </source>
</evidence>
<sequence>MSLSTFSEIEQEIEKNFQQVVSWRRHLHIHPELSFQESATAAFIKDQLISFGYEHISSQVGGHGVIATLNGSEPGPSIALRADFDALAMQDEKEVDYRSQNPGVTHACGHDGHTAALLGTAKTLLKYKQHLKGKVIFIFQPAEEVPPGGAKAMIEEGVLEGVDYIYGIHLDSSIPVGKVAVGSGYRMAAVDKFAITVKGNGGHGAAPHHTTDPIAVGSELVNALQKIVSRQTNPLDAAVVSIGVFQAGHAFNVIPDKAVLEGTVRSFDPEVRKQIKRSIYRIVEHITAGFEAGYEIEYIDGYPALYNHPVETEQLSSLFNQLFGNENVEEFPVRMGAEDFSYYLKEVPGSFFRVGSKGDDPATHFNHHHPKFDIDERALLIAQKAYIQLIYSNLAIQGGKQ</sequence>
<feature type="domain" description="Peptidase M20 dimerisation" evidence="1">
    <location>
        <begin position="193"/>
        <end position="286"/>
    </location>
</feature>
<dbReference type="PIRSF" id="PIRSF005962">
    <property type="entry name" value="Pept_M20D_amidohydro"/>
    <property type="match status" value="1"/>
</dbReference>
<organism evidence="2 3">
    <name type="scientific">Jeotgalibacillus haloalkalitolerans</name>
    <dbReference type="NCBI Taxonomy" id="3104292"/>
    <lineage>
        <taxon>Bacteria</taxon>
        <taxon>Bacillati</taxon>
        <taxon>Bacillota</taxon>
        <taxon>Bacilli</taxon>
        <taxon>Bacillales</taxon>
        <taxon>Caryophanaceae</taxon>
        <taxon>Jeotgalibacillus</taxon>
    </lineage>
</organism>
<dbReference type="SUPFAM" id="SSF55031">
    <property type="entry name" value="Bacterial exopeptidase dimerisation domain"/>
    <property type="match status" value="1"/>
</dbReference>
<dbReference type="EMBL" id="JAXQNN010000003">
    <property type="protein sequence ID" value="MDZ5712766.1"/>
    <property type="molecule type" value="Genomic_DNA"/>
</dbReference>
<protein>
    <submittedName>
        <fullName evidence="2">Amidohydrolase</fullName>
    </submittedName>
</protein>
<dbReference type="InterPro" id="IPR017439">
    <property type="entry name" value="Amidohydrolase"/>
</dbReference>
<dbReference type="InterPro" id="IPR002933">
    <property type="entry name" value="Peptidase_M20"/>
</dbReference>
<accession>A0ABU5KP74</accession>
<dbReference type="InterPro" id="IPR036264">
    <property type="entry name" value="Bact_exopeptidase_dim_dom"/>
</dbReference>